<sequence>MPADRQRVVYKEWVRDPKGKLLEKPPPKGSRTENNIIWGHTLHDFYWIPRIPGVNVLTIWSRSMIKEYGENYLNEKHEKEPEPRRLRPWPVLTLPDHVSLSSKLGCIDEGCGDNHEHPLRRIQDETPNAAPVNYLPLEAPENLVGAILASAVSVDSRPPTDPPLSAALNADSPAVAPPPGQPAFSCTPSYRQHFPPASPIAQEPTLTSNSVAAESVGRTAPIQVDTNPAPSLDNHASSAQVAFEACSTTPTSATLVSTPAEDVSKITSWPSDSAERIDMKIALPTATDAAPVAVEVVVATEAGTPCTRAAAPLPDAPAPVADAQAPDADVMDVDAPKVGDGAAEGDKPGNDKACAVDADPQAPTSAAQAPATAVIEGDASRVDAADVTAVDAPKGQDGVGEAEKLRDATNKTDVAAAAPTTTTQTQEEFKAILAKEMVEAVLAEAKKTPPRPPTPKPIFHDLPKLEEFIPEEYFPDILYVNDPDEKTTLSYYYHHDSPAEQSVEPVPRKYKRVWPRFARDTEPATAFNTDPDCASIKVLPLPTASGSSQPSTTPRTSSPTVPKPETNLRIAQLNLSSAPRLGTGNHSAVFRAGLRLPHQLSARSPTGEVTVAAKTGFSGDEARRLLNNEGKIYGAFPKHLQEDWCGLDLVAPITHPVPVHAVVPKFYGYYVPVMEDVERAKQEAVRAWKEKKKEKRHKMKEADAQARRRKKAEANRAKAEEAAKAEKEKAAEGGGQGDSGAVGKDEGATQSEDANEEEEDIGEEQEWDEEEKAAREDEEDAVYFFTRSASYKAWHRLSPILLLEECGEPISPSAFTADERSECFSLALRLHYAEFTQNSFYVRNILRQPGPLTVAPSDRSNKTPSFRIIDHGRGEHWSYQLEKAKKENEERRRRNKSKTELRALMNVPTEAEMKKRIKAEEAEDEMDKKHLEAAAKSWWESRDYEVRKAHSELQIRDFDY</sequence>
<protein>
    <submittedName>
        <fullName evidence="2">Uncharacterized protein</fullName>
    </submittedName>
</protein>
<accession>A0A8H6X4V8</accession>
<organism evidence="2 3">
    <name type="scientific">Mycena venus</name>
    <dbReference type="NCBI Taxonomy" id="2733690"/>
    <lineage>
        <taxon>Eukaryota</taxon>
        <taxon>Fungi</taxon>
        <taxon>Dikarya</taxon>
        <taxon>Basidiomycota</taxon>
        <taxon>Agaricomycotina</taxon>
        <taxon>Agaricomycetes</taxon>
        <taxon>Agaricomycetidae</taxon>
        <taxon>Agaricales</taxon>
        <taxon>Marasmiineae</taxon>
        <taxon>Mycenaceae</taxon>
        <taxon>Mycena</taxon>
    </lineage>
</organism>
<dbReference type="OrthoDB" id="2965597at2759"/>
<feature type="compositionally biased region" description="Acidic residues" evidence="1">
    <location>
        <begin position="753"/>
        <end position="778"/>
    </location>
</feature>
<comment type="caution">
    <text evidence="2">The sequence shown here is derived from an EMBL/GenBank/DDBJ whole genome shotgun (WGS) entry which is preliminary data.</text>
</comment>
<keyword evidence="3" id="KW-1185">Reference proteome</keyword>
<dbReference type="EMBL" id="JACAZI010000026">
    <property type="protein sequence ID" value="KAF7334530.1"/>
    <property type="molecule type" value="Genomic_DNA"/>
</dbReference>
<feature type="region of interest" description="Disordered" evidence="1">
    <location>
        <begin position="538"/>
        <end position="565"/>
    </location>
</feature>
<gene>
    <name evidence="2" type="ORF">MVEN_02282800</name>
</gene>
<evidence type="ECO:0000256" key="1">
    <source>
        <dbReference type="SAM" id="MobiDB-lite"/>
    </source>
</evidence>
<name>A0A8H6X4V8_9AGAR</name>
<reference evidence="2" key="1">
    <citation type="submission" date="2020-05" db="EMBL/GenBank/DDBJ databases">
        <title>Mycena genomes resolve the evolution of fungal bioluminescence.</title>
        <authorList>
            <person name="Tsai I.J."/>
        </authorList>
    </citation>
    <scope>NUCLEOTIDE SEQUENCE</scope>
    <source>
        <strain evidence="2">CCC161011</strain>
    </source>
</reference>
<evidence type="ECO:0000313" key="3">
    <source>
        <dbReference type="Proteomes" id="UP000620124"/>
    </source>
</evidence>
<feature type="compositionally biased region" description="Low complexity" evidence="1">
    <location>
        <begin position="545"/>
        <end position="564"/>
    </location>
</feature>
<feature type="region of interest" description="Disordered" evidence="1">
    <location>
        <begin position="688"/>
        <end position="778"/>
    </location>
</feature>
<evidence type="ECO:0000313" key="2">
    <source>
        <dbReference type="EMBL" id="KAF7334530.1"/>
    </source>
</evidence>
<feature type="compositionally biased region" description="Basic and acidic residues" evidence="1">
    <location>
        <begin position="700"/>
        <end position="731"/>
    </location>
</feature>
<dbReference type="Proteomes" id="UP000620124">
    <property type="component" value="Unassembled WGS sequence"/>
</dbReference>
<feature type="compositionally biased region" description="Basic residues" evidence="1">
    <location>
        <begin position="689"/>
        <end position="699"/>
    </location>
</feature>
<proteinExistence type="predicted"/>
<dbReference type="AlphaFoldDB" id="A0A8H6X4V8"/>